<keyword evidence="2" id="KW-1185">Reference proteome</keyword>
<dbReference type="STRING" id="1278311.GCA_000428705_00017"/>
<evidence type="ECO:0000313" key="2">
    <source>
        <dbReference type="Proteomes" id="UP000289841"/>
    </source>
</evidence>
<reference evidence="1 2" key="1">
    <citation type="submission" date="2019-01" db="EMBL/GenBank/DDBJ databases">
        <authorList>
            <consortium name="Pathogen Informatics"/>
        </authorList>
    </citation>
    <scope>NUCLEOTIDE SEQUENCE [LARGE SCALE GENOMIC DNA]</scope>
    <source>
        <strain evidence="1 2">NCTC10138</strain>
    </source>
</reference>
<dbReference type="KEGG" id="aaxa:NCTC10138_01326"/>
<organism evidence="1 2">
    <name type="scientific">Haploplasma axanthum</name>
    <name type="common">Acholeplasma axanthum</name>
    <dbReference type="NCBI Taxonomy" id="29552"/>
    <lineage>
        <taxon>Bacteria</taxon>
        <taxon>Bacillati</taxon>
        <taxon>Mycoplasmatota</taxon>
        <taxon>Mollicutes</taxon>
        <taxon>Acholeplasmatales</taxon>
        <taxon>Acholeplasmataceae</taxon>
        <taxon>Haploplasma</taxon>
    </lineage>
</organism>
<sequence length="374" mass="43099">MVMDLIILDYLTFAYKDHAVIGDEFEIIHDIVITQKSYFKINKNELNAKVGDYVYVKNDNAYFGIVENIEDEKTHLIISTVDFKEVFKIEVLVKNYNGNVATYLEEVIRKTYLQNSDLKQNLYYLSINVETSRTGSFIFDEDKVMTIYELLELANKMYGVYIRHEVVFNNGKFSGVMIRIVNVISGVKIKADKLILEDLVINDSSKESVNKAIYHPKASNLFFKDTVIYYLQTDGSITKDNNSSLRYQKVICKVETYSDNDYLDLDTKALSILSVDKTDHQISFTINKKNHSLEVLRNLEICDFVEFIYKGKRYDSLVTGIKYFNTFEVASITLGEFRLKLTEKIQILSKNVKSNISNITVNNTGYSDLDGGEF</sequence>
<dbReference type="AlphaFoldDB" id="A0A449BET0"/>
<dbReference type="Proteomes" id="UP000289841">
    <property type="component" value="Chromosome"/>
</dbReference>
<accession>A0A449BET0</accession>
<evidence type="ECO:0000313" key="1">
    <source>
        <dbReference type="EMBL" id="VEU80938.1"/>
    </source>
</evidence>
<protein>
    <submittedName>
        <fullName evidence="1">Uncharacterized protein</fullName>
    </submittedName>
</protein>
<gene>
    <name evidence="1" type="ORF">NCTC10138_01326</name>
</gene>
<name>A0A449BET0_HAPAX</name>
<proteinExistence type="predicted"/>
<dbReference type="EMBL" id="LR215048">
    <property type="protein sequence ID" value="VEU80938.1"/>
    <property type="molecule type" value="Genomic_DNA"/>
</dbReference>